<reference evidence="2" key="2">
    <citation type="submission" date="2020-11" db="EMBL/GenBank/DDBJ databases">
        <authorList>
            <person name="McCartney M.A."/>
            <person name="Auch B."/>
            <person name="Kono T."/>
            <person name="Mallez S."/>
            <person name="Becker A."/>
            <person name="Gohl D.M."/>
            <person name="Silverstein K.A.T."/>
            <person name="Koren S."/>
            <person name="Bechman K.B."/>
            <person name="Herman A."/>
            <person name="Abrahante J.E."/>
            <person name="Garbe J."/>
        </authorList>
    </citation>
    <scope>NUCLEOTIDE SEQUENCE</scope>
    <source>
        <strain evidence="2">Duluth1</strain>
        <tissue evidence="2">Whole animal</tissue>
    </source>
</reference>
<protein>
    <submittedName>
        <fullName evidence="2">Uncharacterized protein</fullName>
    </submittedName>
</protein>
<dbReference type="EMBL" id="JAIWYP010000001">
    <property type="protein sequence ID" value="KAH3881442.1"/>
    <property type="molecule type" value="Genomic_DNA"/>
</dbReference>
<accession>A0A9D4MUG8</accession>
<name>A0A9D4MUG8_DREPO</name>
<dbReference type="Pfam" id="PF14953">
    <property type="entry name" value="DUF4504"/>
    <property type="match status" value="1"/>
</dbReference>
<reference evidence="2" key="1">
    <citation type="journal article" date="2019" name="bioRxiv">
        <title>The Genome of the Zebra Mussel, Dreissena polymorpha: A Resource for Invasive Species Research.</title>
        <authorList>
            <person name="McCartney M.A."/>
            <person name="Auch B."/>
            <person name="Kono T."/>
            <person name="Mallez S."/>
            <person name="Zhang Y."/>
            <person name="Obille A."/>
            <person name="Becker A."/>
            <person name="Abrahante J.E."/>
            <person name="Garbe J."/>
            <person name="Badalamenti J.P."/>
            <person name="Herman A."/>
            <person name="Mangelson H."/>
            <person name="Liachko I."/>
            <person name="Sullivan S."/>
            <person name="Sone E.D."/>
            <person name="Koren S."/>
            <person name="Silverstein K.A.T."/>
            <person name="Beckman K.B."/>
            <person name="Gohl D.M."/>
        </authorList>
    </citation>
    <scope>NUCLEOTIDE SEQUENCE</scope>
    <source>
        <strain evidence="2">Duluth1</strain>
        <tissue evidence="2">Whole animal</tissue>
    </source>
</reference>
<dbReference type="PANTHER" id="PTHR31366:SF2">
    <property type="entry name" value="UPF0739 PROTEIN C1ORF74"/>
    <property type="match status" value="1"/>
</dbReference>
<dbReference type="Proteomes" id="UP000828390">
    <property type="component" value="Unassembled WGS sequence"/>
</dbReference>
<evidence type="ECO:0000256" key="1">
    <source>
        <dbReference type="ARBA" id="ARBA00007065"/>
    </source>
</evidence>
<organism evidence="2 3">
    <name type="scientific">Dreissena polymorpha</name>
    <name type="common">Zebra mussel</name>
    <name type="synonym">Mytilus polymorpha</name>
    <dbReference type="NCBI Taxonomy" id="45954"/>
    <lineage>
        <taxon>Eukaryota</taxon>
        <taxon>Metazoa</taxon>
        <taxon>Spiralia</taxon>
        <taxon>Lophotrochozoa</taxon>
        <taxon>Mollusca</taxon>
        <taxon>Bivalvia</taxon>
        <taxon>Autobranchia</taxon>
        <taxon>Heteroconchia</taxon>
        <taxon>Euheterodonta</taxon>
        <taxon>Imparidentia</taxon>
        <taxon>Neoheterodontei</taxon>
        <taxon>Myida</taxon>
        <taxon>Dreissenoidea</taxon>
        <taxon>Dreissenidae</taxon>
        <taxon>Dreissena</taxon>
    </lineage>
</organism>
<comment type="similarity">
    <text evidence="1">Belongs to the UPF0739 family.</text>
</comment>
<dbReference type="InterPro" id="IPR027850">
    <property type="entry name" value="DUF4504"/>
</dbReference>
<evidence type="ECO:0000313" key="2">
    <source>
        <dbReference type="EMBL" id="KAH3881442.1"/>
    </source>
</evidence>
<comment type="caution">
    <text evidence="2">The sequence shown here is derived from an EMBL/GenBank/DDBJ whole genome shotgun (WGS) entry which is preliminary data.</text>
</comment>
<evidence type="ECO:0000313" key="3">
    <source>
        <dbReference type="Proteomes" id="UP000828390"/>
    </source>
</evidence>
<keyword evidence="3" id="KW-1185">Reference proteome</keyword>
<dbReference type="PANTHER" id="PTHR31366">
    <property type="entry name" value="UPF0739 PROTEIN C1ORF74"/>
    <property type="match status" value="1"/>
</dbReference>
<dbReference type="AlphaFoldDB" id="A0A9D4MUG8"/>
<sequence length="263" mass="29623">MERLKSAVRKYLGKKVNAAVLYYYLSAVDKGLKPAYLYDVGTVSIPGVLKLLSDLKEHRLIINNFNVIELGTDCLIVNVEEIKKSSKRFLADHVHNCFINVSHAVGKPEVGIELSALNEMKKTLEETLTELDGSQIKHCVMTVSDSSNVSSLFGVLLDYPLVYWYDVSEGNCSDTCLNMVDLTVVSVRTTLECCVVQDDAKEVRQSFDKQVLYQFSYPSALKGHCEQVVVRWKEKLADKLRCSSDVKQFEFESQNVCMESVVL</sequence>
<gene>
    <name evidence="2" type="ORF">DPMN_005368</name>
</gene>
<proteinExistence type="inferred from homology"/>